<gene>
    <name evidence="1" type="ORF">EK21DRAFT_58700</name>
</gene>
<protein>
    <submittedName>
        <fullName evidence="1">Uncharacterized protein</fullName>
    </submittedName>
</protein>
<reference evidence="1" key="1">
    <citation type="journal article" date="2020" name="Stud. Mycol.">
        <title>101 Dothideomycetes genomes: a test case for predicting lifestyles and emergence of pathogens.</title>
        <authorList>
            <person name="Haridas S."/>
            <person name="Albert R."/>
            <person name="Binder M."/>
            <person name="Bloem J."/>
            <person name="Labutti K."/>
            <person name="Salamov A."/>
            <person name="Andreopoulos B."/>
            <person name="Baker S."/>
            <person name="Barry K."/>
            <person name="Bills G."/>
            <person name="Bluhm B."/>
            <person name="Cannon C."/>
            <person name="Castanera R."/>
            <person name="Culley D."/>
            <person name="Daum C."/>
            <person name="Ezra D."/>
            <person name="Gonzalez J."/>
            <person name="Henrissat B."/>
            <person name="Kuo A."/>
            <person name="Liang C."/>
            <person name="Lipzen A."/>
            <person name="Lutzoni F."/>
            <person name="Magnuson J."/>
            <person name="Mondo S."/>
            <person name="Nolan M."/>
            <person name="Ohm R."/>
            <person name="Pangilinan J."/>
            <person name="Park H.-J."/>
            <person name="Ramirez L."/>
            <person name="Alfaro M."/>
            <person name="Sun H."/>
            <person name="Tritt A."/>
            <person name="Yoshinaga Y."/>
            <person name="Zwiers L.-H."/>
            <person name="Turgeon B."/>
            <person name="Goodwin S."/>
            <person name="Spatafora J."/>
            <person name="Crous P."/>
            <person name="Grigoriev I."/>
        </authorList>
    </citation>
    <scope>NUCLEOTIDE SEQUENCE</scope>
    <source>
        <strain evidence="1">CBS 110217</strain>
    </source>
</reference>
<dbReference type="AlphaFoldDB" id="A0A9P4HG93"/>
<proteinExistence type="predicted"/>
<sequence length="182" mass="20773">MTNHKTITMRHNNKNYKAYLASDMIQDEIYQALSDGVSNTIGAYDIVVIDPTRGPNGQKAPLAYTELKQGRVYAVETSVASIQGAALQSLSAQRVADDLAYIRLHWQLETNEDIFGDYKGIAPRERYGSHNLATESTVPLQDPLKWSRRYVQELRKFSYRTKGPHEEGMRLLFAEREKRHEA</sequence>
<dbReference type="EMBL" id="ML978166">
    <property type="protein sequence ID" value="KAF2033477.1"/>
    <property type="molecule type" value="Genomic_DNA"/>
</dbReference>
<keyword evidence="2" id="KW-1185">Reference proteome</keyword>
<accession>A0A9P4HG93</accession>
<comment type="caution">
    <text evidence="1">The sequence shown here is derived from an EMBL/GenBank/DDBJ whole genome shotgun (WGS) entry which is preliminary data.</text>
</comment>
<organism evidence="1 2">
    <name type="scientific">Setomelanomma holmii</name>
    <dbReference type="NCBI Taxonomy" id="210430"/>
    <lineage>
        <taxon>Eukaryota</taxon>
        <taxon>Fungi</taxon>
        <taxon>Dikarya</taxon>
        <taxon>Ascomycota</taxon>
        <taxon>Pezizomycotina</taxon>
        <taxon>Dothideomycetes</taxon>
        <taxon>Pleosporomycetidae</taxon>
        <taxon>Pleosporales</taxon>
        <taxon>Pleosporineae</taxon>
        <taxon>Phaeosphaeriaceae</taxon>
        <taxon>Setomelanomma</taxon>
    </lineage>
</organism>
<dbReference type="OrthoDB" id="3796867at2759"/>
<dbReference type="Proteomes" id="UP000799777">
    <property type="component" value="Unassembled WGS sequence"/>
</dbReference>
<evidence type="ECO:0000313" key="1">
    <source>
        <dbReference type="EMBL" id="KAF2033477.1"/>
    </source>
</evidence>
<evidence type="ECO:0000313" key="2">
    <source>
        <dbReference type="Proteomes" id="UP000799777"/>
    </source>
</evidence>
<name>A0A9P4HG93_9PLEO</name>